<sequence>MNNLKIYERKKVLFISTILSALFLASCGVSSATTTTTTSTTTTTTTTTTVAPLSCAKGGVCEVGDIGPGGGTVMYVASEPFTSEYSHCSSECQDFLDLPSTKEISACRDACNYLEVSNVDVGTQLDWVEATKRVSEWNANGLSDWFLPTVEHFYLLSRGVKDCKFFKSATGQYMPDYWMASWDGDYNQPKFFSLGGCGTGRTWYKNTSNVRPIRAG</sequence>
<protein>
    <submittedName>
        <fullName evidence="1">Unannotated protein</fullName>
    </submittedName>
</protein>
<gene>
    <name evidence="1" type="ORF">UFOPK2214_01003</name>
</gene>
<reference evidence="1" key="1">
    <citation type="submission" date="2020-05" db="EMBL/GenBank/DDBJ databases">
        <authorList>
            <person name="Chiriac C."/>
            <person name="Salcher M."/>
            <person name="Ghai R."/>
            <person name="Kavagutti S V."/>
        </authorList>
    </citation>
    <scope>NUCLEOTIDE SEQUENCE</scope>
</reference>
<dbReference type="PROSITE" id="PS51257">
    <property type="entry name" value="PROKAR_LIPOPROTEIN"/>
    <property type="match status" value="1"/>
</dbReference>
<dbReference type="EMBL" id="CAEZWJ010000030">
    <property type="protein sequence ID" value="CAB4657396.1"/>
    <property type="molecule type" value="Genomic_DNA"/>
</dbReference>
<organism evidence="1">
    <name type="scientific">freshwater metagenome</name>
    <dbReference type="NCBI Taxonomy" id="449393"/>
    <lineage>
        <taxon>unclassified sequences</taxon>
        <taxon>metagenomes</taxon>
        <taxon>ecological metagenomes</taxon>
    </lineage>
</organism>
<dbReference type="AlphaFoldDB" id="A0A6J6L755"/>
<accession>A0A6J6L755</accession>
<proteinExistence type="predicted"/>
<evidence type="ECO:0000313" key="1">
    <source>
        <dbReference type="EMBL" id="CAB4657396.1"/>
    </source>
</evidence>
<name>A0A6J6L755_9ZZZZ</name>